<feature type="compositionally biased region" description="Basic and acidic residues" evidence="1">
    <location>
        <begin position="420"/>
        <end position="441"/>
    </location>
</feature>
<dbReference type="OrthoDB" id="10663018at2759"/>
<feature type="compositionally biased region" description="Low complexity" evidence="1">
    <location>
        <begin position="743"/>
        <end position="761"/>
    </location>
</feature>
<dbReference type="EMBL" id="KL142388">
    <property type="protein sequence ID" value="KDR72678.1"/>
    <property type="molecule type" value="Genomic_DNA"/>
</dbReference>
<name>A0A067T0X3_GALM3</name>
<protein>
    <submittedName>
        <fullName evidence="2">Uncharacterized protein</fullName>
    </submittedName>
</protein>
<dbReference type="Proteomes" id="UP000027222">
    <property type="component" value="Unassembled WGS sequence"/>
</dbReference>
<feature type="compositionally biased region" description="Polar residues" evidence="1">
    <location>
        <begin position="465"/>
        <end position="481"/>
    </location>
</feature>
<feature type="compositionally biased region" description="Acidic residues" evidence="1">
    <location>
        <begin position="315"/>
        <end position="326"/>
    </location>
</feature>
<proteinExistence type="predicted"/>
<feature type="region of interest" description="Disordered" evidence="1">
    <location>
        <begin position="743"/>
        <end position="799"/>
    </location>
</feature>
<reference evidence="3" key="1">
    <citation type="journal article" date="2014" name="Proc. Natl. Acad. Sci. U.S.A.">
        <title>Extensive sampling of basidiomycete genomes demonstrates inadequacy of the white-rot/brown-rot paradigm for wood decay fungi.</title>
        <authorList>
            <person name="Riley R."/>
            <person name="Salamov A.A."/>
            <person name="Brown D.W."/>
            <person name="Nagy L.G."/>
            <person name="Floudas D."/>
            <person name="Held B.W."/>
            <person name="Levasseur A."/>
            <person name="Lombard V."/>
            <person name="Morin E."/>
            <person name="Otillar R."/>
            <person name="Lindquist E.A."/>
            <person name="Sun H."/>
            <person name="LaButti K.M."/>
            <person name="Schmutz J."/>
            <person name="Jabbour D."/>
            <person name="Luo H."/>
            <person name="Baker S.E."/>
            <person name="Pisabarro A.G."/>
            <person name="Walton J.D."/>
            <person name="Blanchette R.A."/>
            <person name="Henrissat B."/>
            <person name="Martin F."/>
            <person name="Cullen D."/>
            <person name="Hibbett D.S."/>
            <person name="Grigoriev I.V."/>
        </authorList>
    </citation>
    <scope>NUCLEOTIDE SEQUENCE [LARGE SCALE GENOMIC DNA]</scope>
    <source>
        <strain evidence="3">CBS 339.88</strain>
    </source>
</reference>
<gene>
    <name evidence="2" type="ORF">GALMADRAFT_142973</name>
</gene>
<keyword evidence="3" id="KW-1185">Reference proteome</keyword>
<dbReference type="AlphaFoldDB" id="A0A067T0X3"/>
<feature type="region of interest" description="Disordered" evidence="1">
    <location>
        <begin position="315"/>
        <end position="491"/>
    </location>
</feature>
<feature type="compositionally biased region" description="Basic and acidic residues" evidence="1">
    <location>
        <begin position="579"/>
        <end position="589"/>
    </location>
</feature>
<evidence type="ECO:0000313" key="2">
    <source>
        <dbReference type="EMBL" id="KDR72678.1"/>
    </source>
</evidence>
<evidence type="ECO:0000313" key="3">
    <source>
        <dbReference type="Proteomes" id="UP000027222"/>
    </source>
</evidence>
<feature type="compositionally biased region" description="Basic residues" evidence="1">
    <location>
        <begin position="513"/>
        <end position="526"/>
    </location>
</feature>
<feature type="region of interest" description="Disordered" evidence="1">
    <location>
        <begin position="149"/>
        <end position="189"/>
    </location>
</feature>
<feature type="compositionally biased region" description="Basic and acidic residues" evidence="1">
    <location>
        <begin position="602"/>
        <end position="613"/>
    </location>
</feature>
<feature type="compositionally biased region" description="Pro residues" evidence="1">
    <location>
        <begin position="553"/>
        <end position="562"/>
    </location>
</feature>
<evidence type="ECO:0000256" key="1">
    <source>
        <dbReference type="SAM" id="MobiDB-lite"/>
    </source>
</evidence>
<accession>A0A067T0X3</accession>
<feature type="region of interest" description="Disordered" evidence="1">
    <location>
        <begin position="507"/>
        <end position="526"/>
    </location>
</feature>
<organism evidence="2 3">
    <name type="scientific">Galerina marginata (strain CBS 339.88)</name>
    <dbReference type="NCBI Taxonomy" id="685588"/>
    <lineage>
        <taxon>Eukaryota</taxon>
        <taxon>Fungi</taxon>
        <taxon>Dikarya</taxon>
        <taxon>Basidiomycota</taxon>
        <taxon>Agaricomycotina</taxon>
        <taxon>Agaricomycetes</taxon>
        <taxon>Agaricomycetidae</taxon>
        <taxon>Agaricales</taxon>
        <taxon>Agaricineae</taxon>
        <taxon>Strophariaceae</taxon>
        <taxon>Galerina</taxon>
    </lineage>
</organism>
<feature type="region of interest" description="Disordered" evidence="1">
    <location>
        <begin position="543"/>
        <end position="627"/>
    </location>
</feature>
<dbReference type="HOGENOM" id="CLU_339486_0_0_1"/>
<sequence length="837" mass="93555">MSPSIQSATVISKAWSTFCERHHPSSFGFTEPKPDQRKRLTATQLEHARKEWTSQLEELVKNPDCRPFNWPSTESEIGQLRSLLKWTATEMWTSVAGVGYLRISAEEPRPRFDPGKTSWTTWGLEVFTHEQNTGRVHAREAQALEKEMQRKGEAEIGQTKEEKTAPKKEGKKMPKEEGTWPKKEGLKESPDDLKKFPITILSPHLFSLQPLSFQKIWDSDEKSQALREFAITKWRTLAKEFYAMAMEYGDNMLGALRRVHNESEAEKLITSQDAYHLKLASTIYSDWGQAILRWSGDEETTEKTDVSNDVDVAYESDSEEGVESSETDGAGVKNEVLEKPTSAGWEESKPQNNVNTKAPPRRQQTRALGHAGLPKASRSARDSVEIESGSEIEGDIDQFPNSGHSSVNSMRSNRRRVPRKYVDPRLREDGKPWANREEKRAPPACVPAQSNASGVPTGSARKGRPSSQNFNSPNLRTNLQAGSLHKSPPVARVEEGIKDEWTWLRDSPLPRQQSRRSHLQGRRIRVSKPSYHETGFEAYSSEVDVEEISKPQPVMPASPVLPSPIRSRKTKRGYLPPAEADHAPYDDQRNPASRHLTTTDTLEQRKADRDRIPLSRTPGPPVSVPYRVSSMHNQNAHHDKPPPRKYDLRPPPSAPVIDLNDAERVEIETLYANSAKAKAEELGLGGDETYRLLQLLLMEEGRAVTDPIPPTYDAGEGPPDDSGTMDITSTISDIDSEVSSWIESYGETESSSGNTTPTSGTPVAAAYSTRSSGMSRVSVGQPVRERQPPIFGALSSGGQLRSARAVNIGQRQGVKEERSVRWAQKPEIRLYPRGPYQ</sequence>